<evidence type="ECO:0000259" key="4">
    <source>
        <dbReference type="Pfam" id="PF17836"/>
    </source>
</evidence>
<gene>
    <name evidence="5" type="ORF">SAMN04488552_2603</name>
</gene>
<feature type="active site" description="Proton acceptor" evidence="2">
    <location>
        <position position="126"/>
    </location>
</feature>
<dbReference type="Pfam" id="PF00132">
    <property type="entry name" value="Hexapep"/>
    <property type="match status" value="1"/>
</dbReference>
<feature type="binding site" evidence="3">
    <location>
        <begin position="7"/>
        <end position="9"/>
    </location>
    <ligand>
        <name>substrate</name>
    </ligand>
</feature>
<feature type="binding site" evidence="3">
    <location>
        <position position="61"/>
    </location>
    <ligand>
        <name>substrate</name>
    </ligand>
</feature>
<evidence type="ECO:0000313" key="6">
    <source>
        <dbReference type="Proteomes" id="UP000198858"/>
    </source>
</evidence>
<dbReference type="Gene3D" id="3.40.50.20">
    <property type="match status" value="1"/>
</dbReference>
<keyword evidence="5" id="KW-0012">Acyltransferase</keyword>
<proteinExistence type="inferred from homology"/>
<keyword evidence="5" id="KW-0808">Transferase</keyword>
<dbReference type="GO" id="GO:0016746">
    <property type="term" value="F:acyltransferase activity"/>
    <property type="evidence" value="ECO:0007669"/>
    <property type="project" value="UniProtKB-KW"/>
</dbReference>
<evidence type="ECO:0000256" key="1">
    <source>
        <dbReference type="ARBA" id="ARBA00007274"/>
    </source>
</evidence>
<dbReference type="CDD" id="cd03360">
    <property type="entry name" value="LbH_AT_putative"/>
    <property type="match status" value="1"/>
</dbReference>
<dbReference type="RefSeq" id="WP_089663200.1">
    <property type="nucleotide sequence ID" value="NZ_LT629745.1"/>
</dbReference>
<feature type="binding site" evidence="3">
    <location>
        <position position="135"/>
    </location>
    <ligand>
        <name>acetyl-CoA</name>
        <dbReference type="ChEBI" id="CHEBI:57288"/>
    </ligand>
</feature>
<evidence type="ECO:0000256" key="3">
    <source>
        <dbReference type="PIRSR" id="PIRSR620019-2"/>
    </source>
</evidence>
<organism evidence="5 6">
    <name type="scientific">Christiangramia echinicola</name>
    <dbReference type="NCBI Taxonomy" id="279359"/>
    <lineage>
        <taxon>Bacteria</taxon>
        <taxon>Pseudomonadati</taxon>
        <taxon>Bacteroidota</taxon>
        <taxon>Flavobacteriia</taxon>
        <taxon>Flavobacteriales</taxon>
        <taxon>Flavobacteriaceae</taxon>
        <taxon>Christiangramia</taxon>
    </lineage>
</organism>
<dbReference type="InterPro" id="IPR050179">
    <property type="entry name" value="Trans_hexapeptide_repeat"/>
</dbReference>
<feature type="domain" description="PglD N-terminal" evidence="4">
    <location>
        <begin position="2"/>
        <end position="72"/>
    </location>
</feature>
<dbReference type="Proteomes" id="UP000198858">
    <property type="component" value="Chromosome I"/>
</dbReference>
<evidence type="ECO:0000313" key="5">
    <source>
        <dbReference type="EMBL" id="SDS25893.1"/>
    </source>
</evidence>
<dbReference type="InterPro" id="IPR020019">
    <property type="entry name" value="AcTrfase_PglD-like"/>
</dbReference>
<dbReference type="STRING" id="1250231.SAMN04488552_2603"/>
<feature type="site" description="Increases basicity of active site His" evidence="2">
    <location>
        <position position="127"/>
    </location>
</feature>
<dbReference type="Gene3D" id="2.160.10.10">
    <property type="entry name" value="Hexapeptide repeat proteins"/>
    <property type="match status" value="1"/>
</dbReference>
<comment type="similarity">
    <text evidence="1">Belongs to the transferase hexapeptide repeat family.</text>
</comment>
<dbReference type="Pfam" id="PF17836">
    <property type="entry name" value="PglD_N"/>
    <property type="match status" value="1"/>
</dbReference>
<protein>
    <submittedName>
        <fullName evidence="5">Sugar O-acyltransferase, sialic acid O-acetyltransferase NeuD family</fullName>
    </submittedName>
</protein>
<dbReference type="EMBL" id="LT629745">
    <property type="protein sequence ID" value="SDS25893.1"/>
    <property type="molecule type" value="Genomic_DNA"/>
</dbReference>
<dbReference type="SUPFAM" id="SSF51161">
    <property type="entry name" value="Trimeric LpxA-like enzymes"/>
    <property type="match status" value="1"/>
</dbReference>
<accession>A0A1H1QRF5</accession>
<name>A0A1H1QRF5_9FLAO</name>
<sequence>MIIYGASGHAKVIIDIIKSLPNHSIDLVIDDNPAINKLLDYEVEHELLDISPDREVVLAIGKNMIRYNLAGKLNIKFCSPLIHSSAIVSDSSMLGKGSVVMAQAVINSSAVIGEHCIINSGAMVEHDVYINDFVHISPGAIITGNVKIGTGTHVGAGATIIPGMEVGKWVTIGAGAVVIENIPDFAVVVGNPAKVVKFNKIEDE</sequence>
<evidence type="ECO:0000256" key="2">
    <source>
        <dbReference type="PIRSR" id="PIRSR620019-1"/>
    </source>
</evidence>
<dbReference type="AlphaFoldDB" id="A0A1H1QRF5"/>
<dbReference type="InterPro" id="IPR011004">
    <property type="entry name" value="Trimer_LpxA-like_sf"/>
</dbReference>
<dbReference type="NCBIfam" id="TIGR03570">
    <property type="entry name" value="NeuD_NnaD"/>
    <property type="match status" value="1"/>
</dbReference>
<reference evidence="5 6" key="1">
    <citation type="submission" date="2016-10" db="EMBL/GenBank/DDBJ databases">
        <authorList>
            <person name="Varghese N."/>
            <person name="Submissions S."/>
        </authorList>
    </citation>
    <scope>NUCLEOTIDE SEQUENCE [LARGE SCALE GENOMIC DNA]</scope>
    <source>
        <strain evidence="5 6">Mar_2010_102</strain>
    </source>
</reference>
<keyword evidence="6" id="KW-1185">Reference proteome</keyword>
<dbReference type="InterPro" id="IPR041561">
    <property type="entry name" value="PglD_N"/>
</dbReference>
<dbReference type="PANTHER" id="PTHR43300:SF7">
    <property type="entry name" value="UDP-N-ACETYLBACILLOSAMINE N-ACETYLTRANSFERASE"/>
    <property type="match status" value="1"/>
</dbReference>
<dbReference type="InterPro" id="IPR001451">
    <property type="entry name" value="Hexapep"/>
</dbReference>
<dbReference type="PANTHER" id="PTHR43300">
    <property type="entry name" value="ACETYLTRANSFERASE"/>
    <property type="match status" value="1"/>
</dbReference>